<dbReference type="CDD" id="cd01085">
    <property type="entry name" value="APP"/>
    <property type="match status" value="1"/>
</dbReference>
<dbReference type="Gene3D" id="3.40.350.10">
    <property type="entry name" value="Creatinase/prolidase N-terminal domain"/>
    <property type="match status" value="2"/>
</dbReference>
<dbReference type="InterPro" id="IPR029149">
    <property type="entry name" value="Creatin/AminoP/Spt16_N"/>
</dbReference>
<protein>
    <submittedName>
        <fullName evidence="7">Aminopeptidase YpdF</fullName>
        <ecNumber evidence="7">3.4.11.-</ecNumber>
    </submittedName>
</protein>
<reference evidence="7" key="1">
    <citation type="submission" date="2019-03" db="EMBL/GenBank/DDBJ databases">
        <title>Single cell metagenomics reveals metabolic interactions within the superorganism composed of flagellate Streblomastix strix and complex community of Bacteroidetes bacteria on its surface.</title>
        <authorList>
            <person name="Treitli S.C."/>
            <person name="Kolisko M."/>
            <person name="Husnik F."/>
            <person name="Keeling P."/>
            <person name="Hampl V."/>
        </authorList>
    </citation>
    <scope>NUCLEOTIDE SEQUENCE</scope>
    <source>
        <strain evidence="7">STM</strain>
    </source>
</reference>
<feature type="domain" description="Peptidase M24" evidence="4">
    <location>
        <begin position="311"/>
        <end position="523"/>
    </location>
</feature>
<dbReference type="InterPro" id="IPR050422">
    <property type="entry name" value="X-Pro_aminopeptidase_P"/>
</dbReference>
<comment type="similarity">
    <text evidence="1">Belongs to the peptidase M24B family.</text>
</comment>
<evidence type="ECO:0000259" key="4">
    <source>
        <dbReference type="Pfam" id="PF00557"/>
    </source>
</evidence>
<dbReference type="Pfam" id="PF16189">
    <property type="entry name" value="Creatinase_N_2"/>
    <property type="match status" value="1"/>
</dbReference>
<keyword evidence="7" id="KW-0031">Aminopeptidase</keyword>
<dbReference type="SUPFAM" id="SSF53092">
    <property type="entry name" value="Creatinase/prolidase N-terminal domain"/>
    <property type="match status" value="1"/>
</dbReference>
<dbReference type="InterPro" id="IPR000994">
    <property type="entry name" value="Pept_M24"/>
</dbReference>
<evidence type="ECO:0000256" key="3">
    <source>
        <dbReference type="ARBA" id="ARBA00022801"/>
    </source>
</evidence>
<dbReference type="Pfam" id="PF16188">
    <property type="entry name" value="Peptidase_M24_C"/>
    <property type="match status" value="1"/>
</dbReference>
<dbReference type="InterPro" id="IPR000587">
    <property type="entry name" value="Creatinase_N"/>
</dbReference>
<dbReference type="FunFam" id="3.90.230.10:FF:000009">
    <property type="entry name" value="xaa-Pro aminopeptidase 2"/>
    <property type="match status" value="1"/>
</dbReference>
<dbReference type="SUPFAM" id="SSF55920">
    <property type="entry name" value="Creatinase/aminopeptidase"/>
    <property type="match status" value="1"/>
</dbReference>
<dbReference type="PANTHER" id="PTHR43763">
    <property type="entry name" value="XAA-PRO AMINOPEPTIDASE 1"/>
    <property type="match status" value="1"/>
</dbReference>
<dbReference type="PANTHER" id="PTHR43763:SF6">
    <property type="entry name" value="XAA-PRO AMINOPEPTIDASE 1"/>
    <property type="match status" value="1"/>
</dbReference>
<evidence type="ECO:0000256" key="1">
    <source>
        <dbReference type="ARBA" id="ARBA00008766"/>
    </source>
</evidence>
<accession>A0A5J4T1B4</accession>
<keyword evidence="3 7" id="KW-0378">Hydrolase</keyword>
<gene>
    <name evidence="7" type="ORF">EZS27_000448</name>
</gene>
<keyword evidence="2" id="KW-0479">Metal-binding</keyword>
<evidence type="ECO:0000313" key="7">
    <source>
        <dbReference type="EMBL" id="KAA6352266.1"/>
    </source>
</evidence>
<evidence type="ECO:0000256" key="2">
    <source>
        <dbReference type="ARBA" id="ARBA00022723"/>
    </source>
</evidence>
<comment type="caution">
    <text evidence="7">The sequence shown here is derived from an EMBL/GenBank/DDBJ whole genome shotgun (WGS) entry which is preliminary data.</text>
</comment>
<dbReference type="Gene3D" id="3.90.230.10">
    <property type="entry name" value="Creatinase/methionine aminopeptidase superfamily"/>
    <property type="match status" value="1"/>
</dbReference>
<proteinExistence type="inferred from homology"/>
<dbReference type="InterPro" id="IPR036005">
    <property type="entry name" value="Creatinase/aminopeptidase-like"/>
</dbReference>
<sequence length="593" mass="66915">MNQLINNRISALRALLKRENLEAFIVPETDPHLSEYVAPHWKFRTWMSGFTGSAGTLVVTLDKAGLWTDSRYFLQAARQLKDTCIDLYKDKLPETPSIQEFLLKNLRPDSEVGVDGKMFSFNEMEQMQAALSAKRLTVTTRFNPIGELWTDRPPMSQTPAFIHELKYAGVTAQKKIGSIRQEIIKRDSTAILLSALDEIAWTLNLRGNDVTHNPVIVSYLLITTDETIFFIDPAKVTGEVRLYLQNLQVKIHDYQTIESYLSSLQDYTFLVNPKKTNYQIYSSISLHCKITSGDSPVSLLKAMRNDQEIEGIHSAMQRDGIALVKFFKWLEETVPSEKETEISIDKKLSELRAEQPLYMGKSFDTIAGYKEHGAIVHYSATSETCSTLYPKGFLLLDSGAQYLDGTTDITRTIALGDLTEEEKTDYTLVLKGHIALACAKFPAGTRGAQLDVLARMPLWRYGMNYLHGTGHGVGHFLNVHEGPQNIRMDENPVALQPNMLISNEPGVYKDGDHGIRTENLVLVCKAGEGMYGDYLKFETMTLCPICLKGVIKEMLTTEEINWLNNYHKSVYEKLSPGLSAEECAWLREKTKVL</sequence>
<evidence type="ECO:0000259" key="5">
    <source>
        <dbReference type="Pfam" id="PF01321"/>
    </source>
</evidence>
<dbReference type="Pfam" id="PF01321">
    <property type="entry name" value="Creatinase_N"/>
    <property type="match status" value="1"/>
</dbReference>
<dbReference type="GO" id="GO:0070006">
    <property type="term" value="F:metalloaminopeptidase activity"/>
    <property type="evidence" value="ECO:0007669"/>
    <property type="project" value="InterPro"/>
</dbReference>
<keyword evidence="7" id="KW-0645">Protease</keyword>
<feature type="domain" description="Creatinase N-terminal" evidence="5">
    <location>
        <begin position="8"/>
        <end position="137"/>
    </location>
</feature>
<evidence type="ECO:0000259" key="6">
    <source>
        <dbReference type="Pfam" id="PF16188"/>
    </source>
</evidence>
<organism evidence="7">
    <name type="scientific">termite gut metagenome</name>
    <dbReference type="NCBI Taxonomy" id="433724"/>
    <lineage>
        <taxon>unclassified sequences</taxon>
        <taxon>metagenomes</taxon>
        <taxon>organismal metagenomes</taxon>
    </lineage>
</organism>
<dbReference type="GO" id="GO:0005737">
    <property type="term" value="C:cytoplasm"/>
    <property type="evidence" value="ECO:0007669"/>
    <property type="project" value="UniProtKB-ARBA"/>
</dbReference>
<dbReference type="EC" id="3.4.11.-" evidence="7"/>
<dbReference type="FunFam" id="3.40.350.10:FF:000003">
    <property type="entry name" value="Xaa-pro aminopeptidase P"/>
    <property type="match status" value="1"/>
</dbReference>
<dbReference type="InterPro" id="IPR032416">
    <property type="entry name" value="Peptidase_M24_C"/>
</dbReference>
<dbReference type="InterPro" id="IPR033740">
    <property type="entry name" value="Pept_M24B"/>
</dbReference>
<dbReference type="EMBL" id="SNRY01000004">
    <property type="protein sequence ID" value="KAA6352266.1"/>
    <property type="molecule type" value="Genomic_DNA"/>
</dbReference>
<dbReference type="Pfam" id="PF00557">
    <property type="entry name" value="Peptidase_M24"/>
    <property type="match status" value="1"/>
</dbReference>
<dbReference type="GO" id="GO:0046872">
    <property type="term" value="F:metal ion binding"/>
    <property type="evidence" value="ECO:0007669"/>
    <property type="project" value="UniProtKB-KW"/>
</dbReference>
<name>A0A5J4T1B4_9ZZZZ</name>
<dbReference type="AlphaFoldDB" id="A0A5J4T1B4"/>
<feature type="domain" description="Peptidase M24 C-terminal" evidence="6">
    <location>
        <begin position="534"/>
        <end position="591"/>
    </location>
</feature>